<reference evidence="3" key="1">
    <citation type="submission" date="2020-11" db="EMBL/GenBank/DDBJ databases">
        <authorList>
            <person name="Tran Van P."/>
        </authorList>
    </citation>
    <scope>NUCLEOTIDE SEQUENCE</scope>
</reference>
<evidence type="ECO:0000256" key="1">
    <source>
        <dbReference type="SAM" id="MobiDB-lite"/>
    </source>
</evidence>
<dbReference type="Gene3D" id="1.20.1250.20">
    <property type="entry name" value="MFS general substrate transporter like domains"/>
    <property type="match status" value="1"/>
</dbReference>
<proteinExistence type="predicted"/>
<feature type="transmembrane region" description="Helical" evidence="2">
    <location>
        <begin position="40"/>
        <end position="65"/>
    </location>
</feature>
<feature type="transmembrane region" description="Helical" evidence="2">
    <location>
        <begin position="135"/>
        <end position="153"/>
    </location>
</feature>
<dbReference type="SUPFAM" id="SSF103473">
    <property type="entry name" value="MFS general substrate transporter"/>
    <property type="match status" value="1"/>
</dbReference>
<feature type="transmembrane region" description="Helical" evidence="2">
    <location>
        <begin position="529"/>
        <end position="550"/>
    </location>
</feature>
<dbReference type="EMBL" id="OD564652">
    <property type="protein sequence ID" value="CAD7439319.1"/>
    <property type="molecule type" value="Genomic_DNA"/>
</dbReference>
<feature type="transmembrane region" description="Helical" evidence="2">
    <location>
        <begin position="631"/>
        <end position="654"/>
    </location>
</feature>
<accession>A0A7R9EQ34</accession>
<evidence type="ECO:0000313" key="3">
    <source>
        <dbReference type="EMBL" id="CAD7439319.1"/>
    </source>
</evidence>
<feature type="transmembrane region" description="Helical" evidence="2">
    <location>
        <begin position="109"/>
        <end position="129"/>
    </location>
</feature>
<feature type="region of interest" description="Disordered" evidence="1">
    <location>
        <begin position="673"/>
        <end position="696"/>
    </location>
</feature>
<dbReference type="GO" id="GO:0008028">
    <property type="term" value="F:monocarboxylic acid transmembrane transporter activity"/>
    <property type="evidence" value="ECO:0007669"/>
    <property type="project" value="TreeGrafter"/>
</dbReference>
<feature type="transmembrane region" description="Helical" evidence="2">
    <location>
        <begin position="562"/>
        <end position="584"/>
    </location>
</feature>
<name>A0A7R9EQ34_9NEOP</name>
<dbReference type="InterPro" id="IPR050327">
    <property type="entry name" value="Proton-linked_MCT"/>
</dbReference>
<dbReference type="AlphaFoldDB" id="A0A7R9EQ34"/>
<gene>
    <name evidence="3" type="ORF">TBIB3V08_LOCUS1887</name>
</gene>
<sequence length="696" mass="76639">MPTSLSARDLRRRSQDHRDGFLVDDVSATASEDQPSCWSWIALAAAFLVQLVVPSIIPAYGVLLIPLIEDHTLTLFNSIWIPVIYISAWTFSEQLCRKAVDGRSRNGKYIALTGVLVSAGGWATGAYFQKAPLRVLGWGIMGGLGTSLVTAQTEATLECHFPSRNGLVQGVQNVGAALGQFAMPLVMYGFLTLYGPKGAPLMQAGVVLHAALGAVLLVPPRVVKVESRWVGRPRSFSVIRETEEFEIDEVINVGSDSPLLSLTGKSWKNPSMDDQDCDHFEENFFKPTGSPTGVCRRKNVFGVDILPEIPEEGEEDENSLGANETRTPLATNSLERTKGGLNARCVNEIVLGRRANGYKKRKFLRPALKNKNSEVEQFWRVFVVNGDVAFDDENYIRRNDSFDSSVFDNNLTPTDITEVETEYHDLIQNTSANVSPCPSPTSSSPLFSTKLPPSAKITVEDLSNLGEDSREKSEVIGDGCRKLCRCCAPCSSNCRNVLKNMTLECGRLMKSWSGSLKEAWRTPDVISCLLLRVSIKLCPMGFVVLAPIAVRTHISESSVDEAVYTVTISGFSWLCFMALMPWFVSMDPRRRKYLYSTGCFIASAGLYRQGASLAMGSKVIQESLGIRNVPIIAGILDVSAGIVILLATTVMGFLKFYESVAYTMEGVQSNEDNVRRSQVIPRERGEGRKTHRKPEK</sequence>
<feature type="transmembrane region" description="Helical" evidence="2">
    <location>
        <begin position="71"/>
        <end position="88"/>
    </location>
</feature>
<protein>
    <submittedName>
        <fullName evidence="3">Uncharacterized protein</fullName>
    </submittedName>
</protein>
<dbReference type="PANTHER" id="PTHR11360:SF284">
    <property type="entry name" value="EG:103B4.3 PROTEIN-RELATED"/>
    <property type="match status" value="1"/>
</dbReference>
<keyword evidence="2" id="KW-0472">Membrane</keyword>
<dbReference type="InterPro" id="IPR036259">
    <property type="entry name" value="MFS_trans_sf"/>
</dbReference>
<evidence type="ECO:0000256" key="2">
    <source>
        <dbReference type="SAM" id="Phobius"/>
    </source>
</evidence>
<keyword evidence="2" id="KW-0812">Transmembrane</keyword>
<feature type="transmembrane region" description="Helical" evidence="2">
    <location>
        <begin position="174"/>
        <end position="195"/>
    </location>
</feature>
<keyword evidence="2" id="KW-1133">Transmembrane helix</keyword>
<organism evidence="3">
    <name type="scientific">Timema bartmani</name>
    <dbReference type="NCBI Taxonomy" id="61472"/>
    <lineage>
        <taxon>Eukaryota</taxon>
        <taxon>Metazoa</taxon>
        <taxon>Ecdysozoa</taxon>
        <taxon>Arthropoda</taxon>
        <taxon>Hexapoda</taxon>
        <taxon>Insecta</taxon>
        <taxon>Pterygota</taxon>
        <taxon>Neoptera</taxon>
        <taxon>Polyneoptera</taxon>
        <taxon>Phasmatodea</taxon>
        <taxon>Timematodea</taxon>
        <taxon>Timematoidea</taxon>
        <taxon>Timematidae</taxon>
        <taxon>Timema</taxon>
    </lineage>
</organism>
<dbReference type="PANTHER" id="PTHR11360">
    <property type="entry name" value="MONOCARBOXYLATE TRANSPORTER"/>
    <property type="match status" value="1"/>
</dbReference>
<feature type="compositionally biased region" description="Basic and acidic residues" evidence="1">
    <location>
        <begin position="681"/>
        <end position="696"/>
    </location>
</feature>